<evidence type="ECO:0000256" key="1">
    <source>
        <dbReference type="ARBA" id="ARBA00000824"/>
    </source>
</evidence>
<evidence type="ECO:0000259" key="22">
    <source>
        <dbReference type="PROSITE" id="PS51171"/>
    </source>
</evidence>
<dbReference type="CDD" id="cd04905">
    <property type="entry name" value="ACT_CM-PDT"/>
    <property type="match status" value="1"/>
</dbReference>
<dbReference type="Proteomes" id="UP000199233">
    <property type="component" value="Unassembled WGS sequence"/>
</dbReference>
<evidence type="ECO:0000256" key="6">
    <source>
        <dbReference type="ARBA" id="ARBA00012404"/>
    </source>
</evidence>
<feature type="domain" description="ACT" evidence="23">
    <location>
        <begin position="287"/>
        <end position="365"/>
    </location>
</feature>
<evidence type="ECO:0000313" key="25">
    <source>
        <dbReference type="Proteomes" id="UP000199233"/>
    </source>
</evidence>
<comment type="subcellular location">
    <subcellularLocation>
        <location evidence="3">Cytoplasm</location>
    </subcellularLocation>
</comment>
<dbReference type="SUPFAM" id="SSF55021">
    <property type="entry name" value="ACT-like"/>
    <property type="match status" value="1"/>
</dbReference>
<dbReference type="FunFam" id="3.40.190.10:FF:000034">
    <property type="entry name" value="Chorismate mutase/prephenate dehydratase"/>
    <property type="match status" value="1"/>
</dbReference>
<dbReference type="InterPro" id="IPR036263">
    <property type="entry name" value="Chorismate_II_sf"/>
</dbReference>
<dbReference type="OrthoDB" id="9802281at2"/>
<dbReference type="Pfam" id="PF00800">
    <property type="entry name" value="PDT"/>
    <property type="match status" value="1"/>
</dbReference>
<proteinExistence type="predicted"/>
<dbReference type="EC" id="5.4.99.5" evidence="6"/>
<comment type="pathway">
    <text evidence="5">Metabolic intermediate biosynthesis; prephenate biosynthesis; prephenate from chorismate: step 1/1.</text>
</comment>
<dbReference type="Pfam" id="PF01842">
    <property type="entry name" value="ACT"/>
    <property type="match status" value="1"/>
</dbReference>
<dbReference type="InterPro" id="IPR002912">
    <property type="entry name" value="ACT_dom"/>
</dbReference>
<dbReference type="Gene3D" id="3.30.70.260">
    <property type="match status" value="1"/>
</dbReference>
<keyword evidence="20" id="KW-0175">Coiled coil</keyword>
<dbReference type="PANTHER" id="PTHR21022">
    <property type="entry name" value="PREPHENATE DEHYDRATASE P PROTEIN"/>
    <property type="match status" value="1"/>
</dbReference>
<organism evidence="24 25">
    <name type="scientific">Solimonas aquatica</name>
    <dbReference type="NCBI Taxonomy" id="489703"/>
    <lineage>
        <taxon>Bacteria</taxon>
        <taxon>Pseudomonadati</taxon>
        <taxon>Pseudomonadota</taxon>
        <taxon>Gammaproteobacteria</taxon>
        <taxon>Nevskiales</taxon>
        <taxon>Nevskiaceae</taxon>
        <taxon>Solimonas</taxon>
    </lineage>
</organism>
<dbReference type="SUPFAM" id="SSF48600">
    <property type="entry name" value="Chorismate mutase II"/>
    <property type="match status" value="1"/>
</dbReference>
<dbReference type="PROSITE" id="PS51671">
    <property type="entry name" value="ACT"/>
    <property type="match status" value="1"/>
</dbReference>
<dbReference type="InterPro" id="IPR045865">
    <property type="entry name" value="ACT-like_dom_sf"/>
</dbReference>
<dbReference type="PROSITE" id="PS51171">
    <property type="entry name" value="PREPHENATE_DEHYDR_3"/>
    <property type="match status" value="1"/>
</dbReference>
<dbReference type="InterPro" id="IPR008242">
    <property type="entry name" value="Chor_mutase/pphenate_deHydtase"/>
</dbReference>
<feature type="site" description="Essential for prephenate dehydratase activity" evidence="19">
    <location>
        <position position="267"/>
    </location>
</feature>
<evidence type="ECO:0000256" key="12">
    <source>
        <dbReference type="ARBA" id="ARBA00023222"/>
    </source>
</evidence>
<gene>
    <name evidence="24" type="ORF">SAMN04488038_101183</name>
</gene>
<name>A0A1H8ZW10_9GAMM</name>
<reference evidence="24 25" key="1">
    <citation type="submission" date="2016-10" db="EMBL/GenBank/DDBJ databases">
        <authorList>
            <person name="de Groot N.N."/>
        </authorList>
    </citation>
    <scope>NUCLEOTIDE SEQUENCE [LARGE SCALE GENOMIC DNA]</scope>
    <source>
        <strain evidence="24 25">DSM 25927</strain>
    </source>
</reference>
<keyword evidence="25" id="KW-1185">Reference proteome</keyword>
<dbReference type="NCBIfam" id="NF008865">
    <property type="entry name" value="PRK11898.1"/>
    <property type="match status" value="1"/>
</dbReference>
<dbReference type="Gene3D" id="1.20.59.10">
    <property type="entry name" value="Chorismate mutase"/>
    <property type="match status" value="1"/>
</dbReference>
<dbReference type="STRING" id="489703.SAMN04488038_101183"/>
<evidence type="ECO:0000259" key="23">
    <source>
        <dbReference type="PROSITE" id="PS51671"/>
    </source>
</evidence>
<evidence type="ECO:0000256" key="20">
    <source>
        <dbReference type="SAM" id="Coils"/>
    </source>
</evidence>
<evidence type="ECO:0000256" key="3">
    <source>
        <dbReference type="ARBA" id="ARBA00004496"/>
    </source>
</evidence>
<evidence type="ECO:0000256" key="2">
    <source>
        <dbReference type="ARBA" id="ARBA00002364"/>
    </source>
</evidence>
<dbReference type="PROSITE" id="PS51168">
    <property type="entry name" value="CHORISMATE_MUT_2"/>
    <property type="match status" value="1"/>
</dbReference>
<keyword evidence="14" id="KW-0456">Lyase</keyword>
<keyword evidence="11" id="KW-0057">Aromatic amino acid biosynthesis</keyword>
<dbReference type="SUPFAM" id="SSF53850">
    <property type="entry name" value="Periplasmic binding protein-like II"/>
    <property type="match status" value="1"/>
</dbReference>
<feature type="domain" description="Chorismate mutase" evidence="21">
    <location>
        <begin position="1"/>
        <end position="98"/>
    </location>
</feature>
<evidence type="ECO:0000256" key="11">
    <source>
        <dbReference type="ARBA" id="ARBA00023141"/>
    </source>
</evidence>
<evidence type="ECO:0000259" key="21">
    <source>
        <dbReference type="PROSITE" id="PS51168"/>
    </source>
</evidence>
<dbReference type="GO" id="GO:0005737">
    <property type="term" value="C:cytoplasm"/>
    <property type="evidence" value="ECO:0007669"/>
    <property type="project" value="UniProtKB-SubCell"/>
</dbReference>
<evidence type="ECO:0000256" key="14">
    <source>
        <dbReference type="ARBA" id="ARBA00023239"/>
    </source>
</evidence>
<evidence type="ECO:0000256" key="16">
    <source>
        <dbReference type="ARBA" id="ARBA00031175"/>
    </source>
</evidence>
<accession>A0A1H8ZW10</accession>
<evidence type="ECO:0000256" key="7">
    <source>
        <dbReference type="ARBA" id="ARBA00013147"/>
    </source>
</evidence>
<evidence type="ECO:0000256" key="8">
    <source>
        <dbReference type="ARBA" id="ARBA00014401"/>
    </source>
</evidence>
<feature type="coiled-coil region" evidence="20">
    <location>
        <begin position="7"/>
        <end position="34"/>
    </location>
</feature>
<evidence type="ECO:0000256" key="17">
    <source>
        <dbReference type="ARBA" id="ARBA00031520"/>
    </source>
</evidence>
<evidence type="ECO:0000256" key="18">
    <source>
        <dbReference type="ARBA" id="ARBA00047848"/>
    </source>
</evidence>
<protein>
    <recommendedName>
        <fullName evidence="8">Bifunctional chorismate mutase/prephenate dehydratase</fullName>
        <ecNumber evidence="7">4.2.1.51</ecNumber>
        <ecNumber evidence="6">5.4.99.5</ecNumber>
    </recommendedName>
    <alternativeName>
        <fullName evidence="17">Chorismate mutase-prephenate dehydratase</fullName>
    </alternativeName>
    <alternativeName>
        <fullName evidence="16">p-protein</fullName>
    </alternativeName>
</protein>
<comment type="function">
    <text evidence="2">Catalyzes the Claisen rearrangement of chorismate to prephenate and the decarboxylation/dehydration of prephenate to phenylpyruvate.</text>
</comment>
<dbReference type="PANTHER" id="PTHR21022:SF19">
    <property type="entry name" value="PREPHENATE DEHYDRATASE-RELATED"/>
    <property type="match status" value="1"/>
</dbReference>
<evidence type="ECO:0000256" key="10">
    <source>
        <dbReference type="ARBA" id="ARBA00022605"/>
    </source>
</evidence>
<keyword evidence="10" id="KW-0028">Amino-acid biosynthesis</keyword>
<dbReference type="RefSeq" id="WP_093280773.1">
    <property type="nucleotide sequence ID" value="NZ_FOFS01000001.1"/>
</dbReference>
<evidence type="ECO:0000313" key="24">
    <source>
        <dbReference type="EMBL" id="SEP68632.1"/>
    </source>
</evidence>
<evidence type="ECO:0000256" key="15">
    <source>
        <dbReference type="ARBA" id="ARBA00023268"/>
    </source>
</evidence>
<evidence type="ECO:0000256" key="9">
    <source>
        <dbReference type="ARBA" id="ARBA00022490"/>
    </source>
</evidence>
<dbReference type="InterPro" id="IPR002701">
    <property type="entry name" value="CM_II_prokaryot"/>
</dbReference>
<dbReference type="InterPro" id="IPR036979">
    <property type="entry name" value="CM_dom_sf"/>
</dbReference>
<dbReference type="SMART" id="SM00830">
    <property type="entry name" value="CM_2"/>
    <property type="match status" value="1"/>
</dbReference>
<dbReference type="GO" id="GO:0046417">
    <property type="term" value="P:chorismate metabolic process"/>
    <property type="evidence" value="ECO:0007669"/>
    <property type="project" value="InterPro"/>
</dbReference>
<comment type="catalytic activity">
    <reaction evidence="1">
        <text>chorismate = prephenate</text>
        <dbReference type="Rhea" id="RHEA:13897"/>
        <dbReference type="ChEBI" id="CHEBI:29748"/>
        <dbReference type="ChEBI" id="CHEBI:29934"/>
        <dbReference type="EC" id="5.4.99.5"/>
    </reaction>
</comment>
<keyword evidence="9" id="KW-0963">Cytoplasm</keyword>
<evidence type="ECO:0000256" key="19">
    <source>
        <dbReference type="PIRSR" id="PIRSR001500-2"/>
    </source>
</evidence>
<dbReference type="AlphaFoldDB" id="A0A1H8ZW10"/>
<dbReference type="EC" id="4.2.1.51" evidence="7"/>
<dbReference type="InterPro" id="IPR001086">
    <property type="entry name" value="Preph_deHydtase"/>
</dbReference>
<dbReference type="NCBIfam" id="TIGR01807">
    <property type="entry name" value="CM_P2"/>
    <property type="match status" value="1"/>
</dbReference>
<keyword evidence="12" id="KW-0584">Phenylalanine biosynthesis</keyword>
<dbReference type="FunFam" id="3.40.190.10:FF:000029">
    <property type="entry name" value="Chorismate mutase/Prephenate dehydratase"/>
    <property type="match status" value="1"/>
</dbReference>
<evidence type="ECO:0000256" key="5">
    <source>
        <dbReference type="ARBA" id="ARBA00004817"/>
    </source>
</evidence>
<keyword evidence="15" id="KW-0511">Multifunctional enzyme</keyword>
<dbReference type="EMBL" id="FOFS01000001">
    <property type="protein sequence ID" value="SEP68632.1"/>
    <property type="molecule type" value="Genomic_DNA"/>
</dbReference>
<dbReference type="GO" id="GO:0009094">
    <property type="term" value="P:L-phenylalanine biosynthetic process"/>
    <property type="evidence" value="ECO:0007669"/>
    <property type="project" value="UniProtKB-UniPathway"/>
</dbReference>
<feature type="domain" description="Prephenate dehydratase" evidence="22">
    <location>
        <begin position="98"/>
        <end position="274"/>
    </location>
</feature>
<sequence length="369" mass="40408">MKVPQTLPEARQQIDALDEQIQTLISQRARIAQQVARIKERSGAGDGNHYRPSREAEVLRRVIERNHGPNGGPLSDESIARLMREIMSVCLSLESPLTIAYLGPEGTYTQAAVQKHFGDSVTAKPMRAIDEIFRDVETGAADYGVVPVANSIGGVVNNTLDELVHTQLRICGEVTLAVHHHLLSLTGDTETITKVYSHAQSFAQCRKWLDARLPRAEREVVSSNGEAARRAAEEGGGTAAIASLQAGRINKLNVLAANIEDELSNETRFLIVGKHDPELSGDDLTSIVMTAHRNQPGALFKLLQPLAEAGLDMTRLESRQVRGSVLPDFYFFIDFAGHATDPKVREVLDTVRGEAAFFKILGSYPRAVM</sequence>
<keyword evidence="13" id="KW-0413">Isomerase</keyword>
<dbReference type="UniPathway" id="UPA00120">
    <property type="reaction ID" value="UER00203"/>
</dbReference>
<evidence type="ECO:0000256" key="13">
    <source>
        <dbReference type="ARBA" id="ARBA00023235"/>
    </source>
</evidence>
<comment type="pathway">
    <text evidence="4">Amino-acid biosynthesis; L-phenylalanine biosynthesis; phenylpyruvate from prephenate: step 1/1.</text>
</comment>
<dbReference type="InterPro" id="IPR010957">
    <property type="entry name" value="G/b/e-P-prot_chorismate_mutase"/>
</dbReference>
<dbReference type="UniPathway" id="UPA00121">
    <property type="reaction ID" value="UER00345"/>
</dbReference>
<dbReference type="CDD" id="cd13630">
    <property type="entry name" value="PBP2_PDT_1"/>
    <property type="match status" value="1"/>
</dbReference>
<dbReference type="Gene3D" id="3.40.190.10">
    <property type="entry name" value="Periplasmic binding protein-like II"/>
    <property type="match status" value="2"/>
</dbReference>
<dbReference type="GO" id="GO:0004106">
    <property type="term" value="F:chorismate mutase activity"/>
    <property type="evidence" value="ECO:0007669"/>
    <property type="project" value="UniProtKB-EC"/>
</dbReference>
<comment type="catalytic activity">
    <reaction evidence="18">
        <text>prephenate + H(+) = 3-phenylpyruvate + CO2 + H2O</text>
        <dbReference type="Rhea" id="RHEA:21648"/>
        <dbReference type="ChEBI" id="CHEBI:15377"/>
        <dbReference type="ChEBI" id="CHEBI:15378"/>
        <dbReference type="ChEBI" id="CHEBI:16526"/>
        <dbReference type="ChEBI" id="CHEBI:18005"/>
        <dbReference type="ChEBI" id="CHEBI:29934"/>
        <dbReference type="EC" id="4.2.1.51"/>
    </reaction>
</comment>
<evidence type="ECO:0000256" key="4">
    <source>
        <dbReference type="ARBA" id="ARBA00004741"/>
    </source>
</evidence>
<dbReference type="PIRSF" id="PIRSF001500">
    <property type="entry name" value="Chor_mut_pdt_Ppr"/>
    <property type="match status" value="1"/>
</dbReference>
<dbReference type="GO" id="GO:0004664">
    <property type="term" value="F:prephenate dehydratase activity"/>
    <property type="evidence" value="ECO:0007669"/>
    <property type="project" value="UniProtKB-EC"/>
</dbReference>
<dbReference type="Pfam" id="PF01817">
    <property type="entry name" value="CM_2"/>
    <property type="match status" value="1"/>
</dbReference>